<evidence type="ECO:0000313" key="1">
    <source>
        <dbReference type="EMBL" id="MPN23830.1"/>
    </source>
</evidence>
<dbReference type="AlphaFoldDB" id="A0A645GCN0"/>
<name>A0A645GCN0_9ZZZZ</name>
<sequence>MLGQRLEHLLDKAALVELLGTDVDREYQLRITWMLGPFCQLLAGGLQHPVAQGQDDAGFLGQRNEMRRRDKAFFGMLPTQQTFGTNHLAHFHLGLIEQLELTGLQTGTHVLLKRTALLQRRLQLGIKEATDIAPLALGLVHGHFSTTLHFFTRQFWLAKQAQAHADGD</sequence>
<comment type="caution">
    <text evidence="1">The sequence shown here is derived from an EMBL/GenBank/DDBJ whole genome shotgun (WGS) entry which is preliminary data.</text>
</comment>
<gene>
    <name evidence="1" type="ORF">SDC9_171223</name>
</gene>
<accession>A0A645GCN0</accession>
<proteinExistence type="predicted"/>
<reference evidence="1" key="1">
    <citation type="submission" date="2019-08" db="EMBL/GenBank/DDBJ databases">
        <authorList>
            <person name="Kucharzyk K."/>
            <person name="Murdoch R.W."/>
            <person name="Higgins S."/>
            <person name="Loffler F."/>
        </authorList>
    </citation>
    <scope>NUCLEOTIDE SEQUENCE</scope>
</reference>
<protein>
    <submittedName>
        <fullName evidence="1">Uncharacterized protein</fullName>
    </submittedName>
</protein>
<dbReference type="EMBL" id="VSSQ01072448">
    <property type="protein sequence ID" value="MPN23830.1"/>
    <property type="molecule type" value="Genomic_DNA"/>
</dbReference>
<organism evidence="1">
    <name type="scientific">bioreactor metagenome</name>
    <dbReference type="NCBI Taxonomy" id="1076179"/>
    <lineage>
        <taxon>unclassified sequences</taxon>
        <taxon>metagenomes</taxon>
        <taxon>ecological metagenomes</taxon>
    </lineage>
</organism>